<evidence type="ECO:0000256" key="3">
    <source>
        <dbReference type="ARBA" id="ARBA00022618"/>
    </source>
</evidence>
<comment type="caution">
    <text evidence="10">The sequence shown here is derived from an EMBL/GenBank/DDBJ whole genome shotgun (WGS) entry which is preliminary data.</text>
</comment>
<feature type="domain" description="POTRA" evidence="9">
    <location>
        <begin position="51"/>
        <end position="120"/>
    </location>
</feature>
<sequence>MAERYEVDNRERKEFLREKRRRKKKRKIILIILLSFLAVIATAVLIVWKVFTVKTVVVEGNEHYSDKQIEKFVLSDDYSWNSLYVVLKYRFLETKEIPFVDTMEISLKNPHTLKVHVYEKGILGYLYIPTISQNAYFDKDGFVVETSKEIIEHIPQIEGLNCKKVVLYEKLPLKDEKILKSLLATTQTLKKNEIVPDKIMFDGNGDISLSYGSIEVLLGSSENLSKKILRLSYILPQLSGMQGTLHIENWTENTTDIIFDKAN</sequence>
<dbReference type="InterPro" id="IPR034746">
    <property type="entry name" value="POTRA"/>
</dbReference>
<keyword evidence="11" id="KW-1185">Reference proteome</keyword>
<dbReference type="GO" id="GO:0051301">
    <property type="term" value="P:cell division"/>
    <property type="evidence" value="ECO:0007669"/>
    <property type="project" value="UniProtKB-KW"/>
</dbReference>
<dbReference type="AlphaFoldDB" id="A0A923LNC2"/>
<dbReference type="PANTHER" id="PTHR37820:SF1">
    <property type="entry name" value="CELL DIVISION PROTEIN FTSQ"/>
    <property type="match status" value="1"/>
</dbReference>
<reference evidence="10" key="1">
    <citation type="submission" date="2020-08" db="EMBL/GenBank/DDBJ databases">
        <title>Genome public.</title>
        <authorList>
            <person name="Liu C."/>
            <person name="Sun Q."/>
        </authorList>
    </citation>
    <scope>NUCLEOTIDE SEQUENCE</scope>
    <source>
        <strain evidence="10">BX1005</strain>
    </source>
</reference>
<name>A0A923LNC2_9FIRM</name>
<evidence type="ECO:0000256" key="7">
    <source>
        <dbReference type="ARBA" id="ARBA00023306"/>
    </source>
</evidence>
<evidence type="ECO:0000256" key="5">
    <source>
        <dbReference type="ARBA" id="ARBA00022989"/>
    </source>
</evidence>
<dbReference type="RefSeq" id="WP_186866296.1">
    <property type="nucleotide sequence ID" value="NZ_JACOPH010000002.1"/>
</dbReference>
<evidence type="ECO:0000259" key="9">
    <source>
        <dbReference type="PROSITE" id="PS51779"/>
    </source>
</evidence>
<accession>A0A923LNC2</accession>
<evidence type="ECO:0000313" key="11">
    <source>
        <dbReference type="Proteomes" id="UP000606720"/>
    </source>
</evidence>
<keyword evidence="4 8" id="KW-0812">Transmembrane</keyword>
<keyword evidence="7" id="KW-0131">Cell cycle</keyword>
<keyword evidence="6 8" id="KW-0472">Membrane</keyword>
<evidence type="ECO:0000256" key="2">
    <source>
        <dbReference type="ARBA" id="ARBA00022475"/>
    </source>
</evidence>
<gene>
    <name evidence="10" type="ORF">H8S17_03765</name>
</gene>
<keyword evidence="3" id="KW-0132">Cell division</keyword>
<feature type="transmembrane region" description="Helical" evidence="8">
    <location>
        <begin position="28"/>
        <end position="48"/>
    </location>
</feature>
<organism evidence="10 11">
    <name type="scientific">Roseburia zhanii</name>
    <dbReference type="NCBI Taxonomy" id="2763064"/>
    <lineage>
        <taxon>Bacteria</taxon>
        <taxon>Bacillati</taxon>
        <taxon>Bacillota</taxon>
        <taxon>Clostridia</taxon>
        <taxon>Lachnospirales</taxon>
        <taxon>Lachnospiraceae</taxon>
        <taxon>Roseburia</taxon>
    </lineage>
</organism>
<dbReference type="EMBL" id="JACOPH010000002">
    <property type="protein sequence ID" value="MBC5713336.1"/>
    <property type="molecule type" value="Genomic_DNA"/>
</dbReference>
<dbReference type="PROSITE" id="PS51779">
    <property type="entry name" value="POTRA"/>
    <property type="match status" value="1"/>
</dbReference>
<keyword evidence="5 8" id="KW-1133">Transmembrane helix</keyword>
<dbReference type="GO" id="GO:0005886">
    <property type="term" value="C:plasma membrane"/>
    <property type="evidence" value="ECO:0007669"/>
    <property type="project" value="TreeGrafter"/>
</dbReference>
<protein>
    <submittedName>
        <fullName evidence="10">FtsQ-type POTRA domain-containing protein</fullName>
    </submittedName>
</protein>
<dbReference type="InterPro" id="IPR050487">
    <property type="entry name" value="FtsQ_DivIB"/>
</dbReference>
<evidence type="ECO:0000256" key="8">
    <source>
        <dbReference type="SAM" id="Phobius"/>
    </source>
</evidence>
<dbReference type="Proteomes" id="UP000606720">
    <property type="component" value="Unassembled WGS sequence"/>
</dbReference>
<evidence type="ECO:0000256" key="4">
    <source>
        <dbReference type="ARBA" id="ARBA00022692"/>
    </source>
</evidence>
<evidence type="ECO:0000256" key="1">
    <source>
        <dbReference type="ARBA" id="ARBA00004370"/>
    </source>
</evidence>
<evidence type="ECO:0000313" key="10">
    <source>
        <dbReference type="EMBL" id="MBC5713336.1"/>
    </source>
</evidence>
<comment type="subcellular location">
    <subcellularLocation>
        <location evidence="1">Membrane</location>
    </subcellularLocation>
</comment>
<dbReference type="PANTHER" id="PTHR37820">
    <property type="entry name" value="CELL DIVISION PROTEIN DIVIB"/>
    <property type="match status" value="1"/>
</dbReference>
<proteinExistence type="predicted"/>
<keyword evidence="2" id="KW-1003">Cell membrane</keyword>
<evidence type="ECO:0000256" key="6">
    <source>
        <dbReference type="ARBA" id="ARBA00023136"/>
    </source>
</evidence>